<reference evidence="1" key="2">
    <citation type="submission" date="2021-04" db="EMBL/GenBank/DDBJ databases">
        <authorList>
            <person name="Gilroy R."/>
        </authorList>
    </citation>
    <scope>NUCLEOTIDE SEQUENCE</scope>
    <source>
        <strain evidence="1">ChiHecec2B26-12326</strain>
    </source>
</reference>
<proteinExistence type="predicted"/>
<organism evidence="1 2">
    <name type="scientific">Candidatus Parabacteroides intestinigallinarum</name>
    <dbReference type="NCBI Taxonomy" id="2838722"/>
    <lineage>
        <taxon>Bacteria</taxon>
        <taxon>Pseudomonadati</taxon>
        <taxon>Bacteroidota</taxon>
        <taxon>Bacteroidia</taxon>
        <taxon>Bacteroidales</taxon>
        <taxon>Tannerellaceae</taxon>
        <taxon>Parabacteroides</taxon>
    </lineage>
</organism>
<protein>
    <submittedName>
        <fullName evidence="1">Uncharacterized protein</fullName>
    </submittedName>
</protein>
<sequence length="293" mass="33522">MKPARKDITILALLSAATLALICILYRNIRYERLAAEADPYRLIGPTPEAVLAINQIDALSQFILQREPLRAIFTEHIPHAFLSLIRTDLPLSSALIAYYPRGSILYAPMEQRIARRLFKHLDQAFAFPPQEGRDGPIHVSYYPDTNHRFLGCYYHKGLFVASYNRRLLTQAIERHVSDTASPLPELARITRRDTHVPLRLFLPSDSVHIHVPLEDSTLWHPREPWLALDLFPSEGNLCCLNEQPCEAHTDTTLYQAISDTAQAYVRRLFPMLNTTTQISYDETAVYYIICGH</sequence>
<gene>
    <name evidence="1" type="ORF">H9848_08015</name>
</gene>
<name>A0A9D1XRV3_9BACT</name>
<dbReference type="Proteomes" id="UP000823847">
    <property type="component" value="Unassembled WGS sequence"/>
</dbReference>
<evidence type="ECO:0000313" key="2">
    <source>
        <dbReference type="Proteomes" id="UP000823847"/>
    </source>
</evidence>
<dbReference type="EMBL" id="DXEN01000059">
    <property type="protein sequence ID" value="HIX86536.1"/>
    <property type="molecule type" value="Genomic_DNA"/>
</dbReference>
<evidence type="ECO:0000313" key="1">
    <source>
        <dbReference type="EMBL" id="HIX86536.1"/>
    </source>
</evidence>
<accession>A0A9D1XRV3</accession>
<dbReference type="AlphaFoldDB" id="A0A9D1XRV3"/>
<comment type="caution">
    <text evidence="1">The sequence shown here is derived from an EMBL/GenBank/DDBJ whole genome shotgun (WGS) entry which is preliminary data.</text>
</comment>
<reference evidence="1" key="1">
    <citation type="journal article" date="2021" name="PeerJ">
        <title>Extensive microbial diversity within the chicken gut microbiome revealed by metagenomics and culture.</title>
        <authorList>
            <person name="Gilroy R."/>
            <person name="Ravi A."/>
            <person name="Getino M."/>
            <person name="Pursley I."/>
            <person name="Horton D.L."/>
            <person name="Alikhan N.F."/>
            <person name="Baker D."/>
            <person name="Gharbi K."/>
            <person name="Hall N."/>
            <person name="Watson M."/>
            <person name="Adriaenssens E.M."/>
            <person name="Foster-Nyarko E."/>
            <person name="Jarju S."/>
            <person name="Secka A."/>
            <person name="Antonio M."/>
            <person name="Oren A."/>
            <person name="Chaudhuri R.R."/>
            <person name="La Ragione R."/>
            <person name="Hildebrand F."/>
            <person name="Pallen M.J."/>
        </authorList>
    </citation>
    <scope>NUCLEOTIDE SEQUENCE</scope>
    <source>
        <strain evidence="1">ChiHecec2B26-12326</strain>
    </source>
</reference>